<proteinExistence type="predicted"/>
<organism evidence="1 2">
    <name type="scientific">Hydnum rufescens UP504</name>
    <dbReference type="NCBI Taxonomy" id="1448309"/>
    <lineage>
        <taxon>Eukaryota</taxon>
        <taxon>Fungi</taxon>
        <taxon>Dikarya</taxon>
        <taxon>Basidiomycota</taxon>
        <taxon>Agaricomycotina</taxon>
        <taxon>Agaricomycetes</taxon>
        <taxon>Cantharellales</taxon>
        <taxon>Hydnaceae</taxon>
        <taxon>Hydnum</taxon>
    </lineage>
</organism>
<dbReference type="PANTHER" id="PTHR12162">
    <property type="entry name" value="NIBRIN-RELATED"/>
    <property type="match status" value="1"/>
</dbReference>
<evidence type="ECO:0000313" key="1">
    <source>
        <dbReference type="EMBL" id="KAF9518666.1"/>
    </source>
</evidence>
<gene>
    <name evidence="1" type="ORF">BS47DRAFT_225437</name>
</gene>
<comment type="caution">
    <text evidence="1">The sequence shown here is derived from an EMBL/GenBank/DDBJ whole genome shotgun (WGS) entry which is preliminary data.</text>
</comment>
<protein>
    <recommendedName>
        <fullName evidence="3">BRCT domain-containing protein</fullName>
    </recommendedName>
</protein>
<dbReference type="InterPro" id="IPR040227">
    <property type="entry name" value="Nibrin-rel"/>
</dbReference>
<dbReference type="GO" id="GO:0003684">
    <property type="term" value="F:damaged DNA binding"/>
    <property type="evidence" value="ECO:0007669"/>
    <property type="project" value="TreeGrafter"/>
</dbReference>
<accession>A0A9P6B6Q7</accession>
<dbReference type="Gene3D" id="3.40.50.10190">
    <property type="entry name" value="BRCT domain"/>
    <property type="match status" value="1"/>
</dbReference>
<dbReference type="GO" id="GO:0000724">
    <property type="term" value="P:double-strand break repair via homologous recombination"/>
    <property type="evidence" value="ECO:0007669"/>
    <property type="project" value="TreeGrafter"/>
</dbReference>
<reference evidence="1" key="1">
    <citation type="journal article" date="2020" name="Nat. Commun.">
        <title>Large-scale genome sequencing of mycorrhizal fungi provides insights into the early evolution of symbiotic traits.</title>
        <authorList>
            <person name="Miyauchi S."/>
            <person name="Kiss E."/>
            <person name="Kuo A."/>
            <person name="Drula E."/>
            <person name="Kohler A."/>
            <person name="Sanchez-Garcia M."/>
            <person name="Morin E."/>
            <person name="Andreopoulos B."/>
            <person name="Barry K.W."/>
            <person name="Bonito G."/>
            <person name="Buee M."/>
            <person name="Carver A."/>
            <person name="Chen C."/>
            <person name="Cichocki N."/>
            <person name="Clum A."/>
            <person name="Culley D."/>
            <person name="Crous P.W."/>
            <person name="Fauchery L."/>
            <person name="Girlanda M."/>
            <person name="Hayes R.D."/>
            <person name="Keri Z."/>
            <person name="LaButti K."/>
            <person name="Lipzen A."/>
            <person name="Lombard V."/>
            <person name="Magnuson J."/>
            <person name="Maillard F."/>
            <person name="Murat C."/>
            <person name="Nolan M."/>
            <person name="Ohm R.A."/>
            <person name="Pangilinan J."/>
            <person name="Pereira M.F."/>
            <person name="Perotto S."/>
            <person name="Peter M."/>
            <person name="Pfister S."/>
            <person name="Riley R."/>
            <person name="Sitrit Y."/>
            <person name="Stielow J.B."/>
            <person name="Szollosi G."/>
            <person name="Zifcakova L."/>
            <person name="Stursova M."/>
            <person name="Spatafora J.W."/>
            <person name="Tedersoo L."/>
            <person name="Vaario L.M."/>
            <person name="Yamada A."/>
            <person name="Yan M."/>
            <person name="Wang P."/>
            <person name="Xu J."/>
            <person name="Bruns T."/>
            <person name="Baldrian P."/>
            <person name="Vilgalys R."/>
            <person name="Dunand C."/>
            <person name="Henrissat B."/>
            <person name="Grigoriev I.V."/>
            <person name="Hibbett D."/>
            <person name="Nagy L.G."/>
            <person name="Martin F.M."/>
        </authorList>
    </citation>
    <scope>NUCLEOTIDE SEQUENCE</scope>
    <source>
        <strain evidence="1">UP504</strain>
    </source>
</reference>
<dbReference type="Proteomes" id="UP000886523">
    <property type="component" value="Unassembled WGS sequence"/>
</dbReference>
<evidence type="ECO:0000313" key="2">
    <source>
        <dbReference type="Proteomes" id="UP000886523"/>
    </source>
</evidence>
<dbReference type="OrthoDB" id="3264731at2759"/>
<dbReference type="GO" id="GO:0007095">
    <property type="term" value="P:mitotic G2 DNA damage checkpoint signaling"/>
    <property type="evidence" value="ECO:0007669"/>
    <property type="project" value="InterPro"/>
</dbReference>
<sequence length="249" mass="28305">MVRRNERDVAPETDQKFILMNGDMIIKGITITVINEPLFVFAIPSIDRDTVQDLCVRARSLGIRVSRTWSHIATHYLIDEFPLAPAGGNKSPRYPIPWLCGLLCGAHFVSVAWLDALVKKGELPRGSGNLEETYDPPKEDNFVPIGSNPELWEPKDGRQRMFHNVRFIVLYDGDQLDKNFKKLIDSGGGTIQECCISSETALDTSAKWSQVIRRARSKRGVDENKAPRWFSLGYRPRSYRRRKIGRASM</sequence>
<dbReference type="PANTHER" id="PTHR12162:SF0">
    <property type="entry name" value="NIBRIN"/>
    <property type="match status" value="1"/>
</dbReference>
<evidence type="ECO:0008006" key="3">
    <source>
        <dbReference type="Google" id="ProtNLM"/>
    </source>
</evidence>
<dbReference type="AlphaFoldDB" id="A0A9P6B6Q7"/>
<dbReference type="GO" id="GO:0030870">
    <property type="term" value="C:Mre11 complex"/>
    <property type="evidence" value="ECO:0007669"/>
    <property type="project" value="InterPro"/>
</dbReference>
<dbReference type="EMBL" id="MU128923">
    <property type="protein sequence ID" value="KAF9518666.1"/>
    <property type="molecule type" value="Genomic_DNA"/>
</dbReference>
<name>A0A9P6B6Q7_9AGAM</name>
<keyword evidence="2" id="KW-1185">Reference proteome</keyword>
<dbReference type="InterPro" id="IPR036420">
    <property type="entry name" value="BRCT_dom_sf"/>
</dbReference>